<dbReference type="EMBL" id="CP042593">
    <property type="protein sequence ID" value="QED50009.1"/>
    <property type="molecule type" value="Genomic_DNA"/>
</dbReference>
<keyword evidence="3" id="KW-1185">Reference proteome</keyword>
<dbReference type="Proteomes" id="UP000321555">
    <property type="component" value="Chromosome"/>
</dbReference>
<dbReference type="AlphaFoldDB" id="A0A5B8ZDT7"/>
<dbReference type="GO" id="GO:0052689">
    <property type="term" value="F:carboxylic ester hydrolase activity"/>
    <property type="evidence" value="ECO:0007669"/>
    <property type="project" value="TreeGrafter"/>
</dbReference>
<name>A0A5B8ZDT7_CYTDA</name>
<accession>A0A5B8ZDT7</accession>
<gene>
    <name evidence="2" type="ORF">FSZ17_05065</name>
</gene>
<evidence type="ECO:0000313" key="3">
    <source>
        <dbReference type="Proteomes" id="UP000321555"/>
    </source>
</evidence>
<dbReference type="InterPro" id="IPR022742">
    <property type="entry name" value="Hydrolase_4"/>
</dbReference>
<evidence type="ECO:0000313" key="2">
    <source>
        <dbReference type="EMBL" id="QED50009.1"/>
    </source>
</evidence>
<dbReference type="Gene3D" id="3.40.50.1820">
    <property type="entry name" value="alpha/beta hydrolase"/>
    <property type="match status" value="1"/>
</dbReference>
<dbReference type="PANTHER" id="PTHR43265:SF1">
    <property type="entry name" value="ESTERASE ESTD"/>
    <property type="match status" value="1"/>
</dbReference>
<dbReference type="KEGG" id="bda:FSZ17_05065"/>
<protein>
    <submittedName>
        <fullName evidence="2">Lysophospholipase</fullName>
    </submittedName>
</protein>
<sequence length="400" mass="43557">MKSIEGKWEGSIQIPNQPLPIIVQLSSKGGTISIPVQGVYQYPLSNVKLTDSSLSFAMDIQGQHISFNGKVEGEKIKGTFKQQGQSFPFELTKASADKTEEVGEAVQIDLKDGTMQGVLTTPQGNGPFPIMIIIAGSGPTDKDGNSAVVPGKNDSLKMLAKDLAAHGAASIRYDKRGIGQNVNLGGKEEDMRFDHFIKDASSWVEFAKGDKRFSKVGIIGHSEGSLIGMTAASETNADAFISIAGVGRPIDQVLLEQLEGQMPENLLQESKDILDNLKQGEEVKSVSTELQSLFRPSVQPYMISWLQYNPQEQLQKLNIPVLILNGDRDIQVPVTDAEVLHKAKKGSELFIVEGMNHVLKEAPEDREGNITTYSNPGLPLAKGLMDNIISFLEKNEVLQK</sequence>
<dbReference type="InterPro" id="IPR029058">
    <property type="entry name" value="AB_hydrolase_fold"/>
</dbReference>
<evidence type="ECO:0000259" key="1">
    <source>
        <dbReference type="Pfam" id="PF12146"/>
    </source>
</evidence>
<dbReference type="InterPro" id="IPR053145">
    <property type="entry name" value="AB_hydrolase_Est10"/>
</dbReference>
<organism evidence="2 3">
    <name type="scientific">Cytobacillus dafuensis</name>
    <name type="common">Bacillus dafuensis</name>
    <dbReference type="NCBI Taxonomy" id="1742359"/>
    <lineage>
        <taxon>Bacteria</taxon>
        <taxon>Bacillati</taxon>
        <taxon>Bacillota</taxon>
        <taxon>Bacilli</taxon>
        <taxon>Bacillales</taxon>
        <taxon>Bacillaceae</taxon>
        <taxon>Cytobacillus</taxon>
    </lineage>
</organism>
<reference evidence="3" key="1">
    <citation type="submission" date="2019-08" db="EMBL/GenBank/DDBJ databases">
        <authorList>
            <person name="Zheng X."/>
        </authorList>
    </citation>
    <scope>NUCLEOTIDE SEQUENCE [LARGE SCALE GENOMIC DNA]</scope>
    <source>
        <strain evidence="3">FJAT-25496</strain>
    </source>
</reference>
<dbReference type="OrthoDB" id="9809549at2"/>
<feature type="domain" description="Serine aminopeptidase S33" evidence="1">
    <location>
        <begin position="157"/>
        <end position="358"/>
    </location>
</feature>
<dbReference type="STRING" id="1742359.GCA_001439625_00917"/>
<dbReference type="SUPFAM" id="SSF53474">
    <property type="entry name" value="alpha/beta-Hydrolases"/>
    <property type="match status" value="1"/>
</dbReference>
<proteinExistence type="predicted"/>
<dbReference type="Pfam" id="PF12146">
    <property type="entry name" value="Hydrolase_4"/>
    <property type="match status" value="1"/>
</dbReference>
<dbReference type="PANTHER" id="PTHR43265">
    <property type="entry name" value="ESTERASE ESTD"/>
    <property type="match status" value="1"/>
</dbReference>